<dbReference type="Proteomes" id="UP001054252">
    <property type="component" value="Unassembled WGS sequence"/>
</dbReference>
<feature type="compositionally biased region" description="Basic residues" evidence="2">
    <location>
        <begin position="564"/>
        <end position="574"/>
    </location>
</feature>
<feature type="compositionally biased region" description="Low complexity" evidence="2">
    <location>
        <begin position="587"/>
        <end position="597"/>
    </location>
</feature>
<dbReference type="InterPro" id="IPR019557">
    <property type="entry name" value="AminoTfrase-like_pln_mobile"/>
</dbReference>
<feature type="region of interest" description="Disordered" evidence="2">
    <location>
        <begin position="513"/>
        <end position="656"/>
    </location>
</feature>
<sequence length="940" mass="104605">MAGSKEAGTASGVAGASSPQTDPPEQTDPVDIFENRDLQEELSSVCNQVPKGFSDQIFLETSDSLILGPVFTSTPPSNLHALYPQPHRHFLPFQLEPDWEPWLGRFGSWPTNKSDDWSAWVARLEKPFGNTWKTLGLYEFIQMTTYQTSMDRVLLGTALLFWSGSYNCFHFPCGAMSVTLLDICSLTGLPCIGEEITALLSVPGADFDTKSILPSYNAFIKASQQPSETPDVREHTAFLLTLICKFIVCVAGKGPTKEYITLALALAHGRRLALAPFLLASLYQSCYDATVYPFSLCGGPLWLLQLWLYCYFPTLAPILKPLPTEKILTYGMIYKDATFEDKPVRTYETCFQLFASLSIDKPDSEFAPFLSRQFGPDWYKAEMGTTDFISTWTTYVTPRDLFIGCSSNCKKSGAELYAPNQFSRQLGYCQGIPVPPMFSFNHCFPLRDTMKGPSVVSKCLATSMLALQSINLQDPPFKPKCTTAYKEWWKSYFTPSFSGAAKNFINLLPSSHSSQPAVNIEPQTDDTIPDSAASRRTLAKRRAIAKRKESSMASPETNKASHQAPKRGGIKRAAQKPPSVKRLATMSPSSPSKASSAVDVRLQGLIDEITHNPTIKDPIEKSPSREDSDSSPSNTQKLSSKTKGSRSSLRLANKNFKTVNPNEVIDLSTTTKKTTTSTTSTPLQASFPTPTISTSPITIDDAMEDEIFAKFEKLTSPPLSRESRLTRKGKLVIESTGSDTPIPSPEQISIAIQTLDELINGDPANFYRLPDQPTIISAAKILSHSPDLSITQKKFWTDFPFIFTDFCRRFAVKSDAIEKAEFARKTVDDETATLVNKKAKCLSIKHDHEAQLKCIQTTQGEIQRLEAELSRLREQLSSQEEFANTLSDQRTQAFAELNSHIDHAATLQQTLQRLTDSADQAEEELTLMRMEWNDWRNHFP</sequence>
<protein>
    <recommendedName>
        <fullName evidence="3">Aminotransferase-like plant mobile domain-containing protein</fullName>
    </recommendedName>
</protein>
<dbReference type="InterPro" id="IPR044824">
    <property type="entry name" value="MAIN-like"/>
</dbReference>
<dbReference type="EMBL" id="BPVZ01000019">
    <property type="protein sequence ID" value="GKV02858.1"/>
    <property type="molecule type" value="Genomic_DNA"/>
</dbReference>
<dbReference type="AlphaFoldDB" id="A0AAV5IYG0"/>
<accession>A0AAV5IYG0</accession>
<evidence type="ECO:0000313" key="5">
    <source>
        <dbReference type="Proteomes" id="UP001054252"/>
    </source>
</evidence>
<feature type="domain" description="Aminotransferase-like plant mobile" evidence="3">
    <location>
        <begin position="136"/>
        <end position="490"/>
    </location>
</feature>
<dbReference type="Pfam" id="PF10536">
    <property type="entry name" value="PMD"/>
    <property type="match status" value="1"/>
</dbReference>
<keyword evidence="1" id="KW-0175">Coiled coil</keyword>
<keyword evidence="5" id="KW-1185">Reference proteome</keyword>
<dbReference type="PANTHER" id="PTHR46033">
    <property type="entry name" value="PROTEIN MAIN-LIKE 2"/>
    <property type="match status" value="1"/>
</dbReference>
<feature type="compositionally biased region" description="Polar residues" evidence="2">
    <location>
        <begin position="513"/>
        <end position="522"/>
    </location>
</feature>
<organism evidence="4 5">
    <name type="scientific">Rubroshorea leprosula</name>
    <dbReference type="NCBI Taxonomy" id="152421"/>
    <lineage>
        <taxon>Eukaryota</taxon>
        <taxon>Viridiplantae</taxon>
        <taxon>Streptophyta</taxon>
        <taxon>Embryophyta</taxon>
        <taxon>Tracheophyta</taxon>
        <taxon>Spermatophyta</taxon>
        <taxon>Magnoliopsida</taxon>
        <taxon>eudicotyledons</taxon>
        <taxon>Gunneridae</taxon>
        <taxon>Pentapetalae</taxon>
        <taxon>rosids</taxon>
        <taxon>malvids</taxon>
        <taxon>Malvales</taxon>
        <taxon>Dipterocarpaceae</taxon>
        <taxon>Rubroshorea</taxon>
    </lineage>
</organism>
<name>A0AAV5IYG0_9ROSI</name>
<comment type="caution">
    <text evidence="4">The sequence shown here is derived from an EMBL/GenBank/DDBJ whole genome shotgun (WGS) entry which is preliminary data.</text>
</comment>
<feature type="compositionally biased region" description="Polar residues" evidence="2">
    <location>
        <begin position="551"/>
        <end position="561"/>
    </location>
</feature>
<feature type="coiled-coil region" evidence="1">
    <location>
        <begin position="855"/>
        <end position="931"/>
    </location>
</feature>
<proteinExistence type="predicted"/>
<gene>
    <name evidence="4" type="ORF">SLEP1_g15242</name>
</gene>
<evidence type="ECO:0000256" key="2">
    <source>
        <dbReference type="SAM" id="MobiDB-lite"/>
    </source>
</evidence>
<dbReference type="GO" id="GO:0010073">
    <property type="term" value="P:meristem maintenance"/>
    <property type="evidence" value="ECO:0007669"/>
    <property type="project" value="InterPro"/>
</dbReference>
<evidence type="ECO:0000256" key="1">
    <source>
        <dbReference type="SAM" id="Coils"/>
    </source>
</evidence>
<evidence type="ECO:0000259" key="3">
    <source>
        <dbReference type="Pfam" id="PF10536"/>
    </source>
</evidence>
<feature type="compositionally biased region" description="Low complexity" evidence="2">
    <location>
        <begin position="7"/>
        <end position="18"/>
    </location>
</feature>
<feature type="compositionally biased region" description="Polar residues" evidence="2">
    <location>
        <begin position="634"/>
        <end position="656"/>
    </location>
</feature>
<dbReference type="PANTHER" id="PTHR46033:SF65">
    <property type="entry name" value="AMINOTRANSFERASE-LIKE PLANT MOBILE DOMAIN-CONTAINING PROTEIN"/>
    <property type="match status" value="1"/>
</dbReference>
<feature type="region of interest" description="Disordered" evidence="2">
    <location>
        <begin position="1"/>
        <end position="30"/>
    </location>
</feature>
<feature type="region of interest" description="Disordered" evidence="2">
    <location>
        <begin position="668"/>
        <end position="696"/>
    </location>
</feature>
<reference evidence="4 5" key="1">
    <citation type="journal article" date="2021" name="Commun. Biol.">
        <title>The genome of Shorea leprosula (Dipterocarpaceae) highlights the ecological relevance of drought in aseasonal tropical rainforests.</title>
        <authorList>
            <person name="Ng K.K.S."/>
            <person name="Kobayashi M.J."/>
            <person name="Fawcett J.A."/>
            <person name="Hatakeyama M."/>
            <person name="Paape T."/>
            <person name="Ng C.H."/>
            <person name="Ang C.C."/>
            <person name="Tnah L.H."/>
            <person name="Lee C.T."/>
            <person name="Nishiyama T."/>
            <person name="Sese J."/>
            <person name="O'Brien M.J."/>
            <person name="Copetti D."/>
            <person name="Mohd Noor M.I."/>
            <person name="Ong R.C."/>
            <person name="Putra M."/>
            <person name="Sireger I.Z."/>
            <person name="Indrioko S."/>
            <person name="Kosugi Y."/>
            <person name="Izuno A."/>
            <person name="Isagi Y."/>
            <person name="Lee S.L."/>
            <person name="Shimizu K.K."/>
        </authorList>
    </citation>
    <scope>NUCLEOTIDE SEQUENCE [LARGE SCALE GENOMIC DNA]</scope>
    <source>
        <strain evidence="4">214</strain>
    </source>
</reference>
<feature type="compositionally biased region" description="Basic and acidic residues" evidence="2">
    <location>
        <begin position="617"/>
        <end position="628"/>
    </location>
</feature>
<evidence type="ECO:0000313" key="4">
    <source>
        <dbReference type="EMBL" id="GKV02858.1"/>
    </source>
</evidence>